<dbReference type="PANTHER" id="PTHR31852">
    <property type="entry name" value="LATE EMBRYOGENESIS ABUNDANT (LEA) HYDROXYPROLINE-RICH GLYCOPROTEIN FAMILY"/>
    <property type="match status" value="1"/>
</dbReference>
<name>A0A5B7BR14_DAVIN</name>
<dbReference type="InterPro" id="IPR004864">
    <property type="entry name" value="LEA_2"/>
</dbReference>
<feature type="domain" description="Late embryogenesis abundant protein LEA-2 subgroup" evidence="2">
    <location>
        <begin position="97"/>
        <end position="196"/>
    </location>
</feature>
<dbReference type="AlphaFoldDB" id="A0A5B7BR14"/>
<keyword evidence="1" id="KW-0472">Membrane</keyword>
<evidence type="ECO:0000259" key="2">
    <source>
        <dbReference type="Pfam" id="PF03168"/>
    </source>
</evidence>
<gene>
    <name evidence="3" type="ORF">Din_040586</name>
</gene>
<proteinExistence type="predicted"/>
<evidence type="ECO:0000313" key="3">
    <source>
        <dbReference type="EMBL" id="MPA71145.1"/>
    </source>
</evidence>
<organism evidence="3">
    <name type="scientific">Davidia involucrata</name>
    <name type="common">Dove tree</name>
    <dbReference type="NCBI Taxonomy" id="16924"/>
    <lineage>
        <taxon>Eukaryota</taxon>
        <taxon>Viridiplantae</taxon>
        <taxon>Streptophyta</taxon>
        <taxon>Embryophyta</taxon>
        <taxon>Tracheophyta</taxon>
        <taxon>Spermatophyta</taxon>
        <taxon>Magnoliopsida</taxon>
        <taxon>eudicotyledons</taxon>
        <taxon>Gunneridae</taxon>
        <taxon>Pentapetalae</taxon>
        <taxon>asterids</taxon>
        <taxon>Cornales</taxon>
        <taxon>Nyssaceae</taxon>
        <taxon>Davidia</taxon>
    </lineage>
</organism>
<accession>A0A5B7BR14</accession>
<feature type="transmembrane region" description="Helical" evidence="1">
    <location>
        <begin position="41"/>
        <end position="64"/>
    </location>
</feature>
<evidence type="ECO:0000256" key="1">
    <source>
        <dbReference type="SAM" id="Phobius"/>
    </source>
</evidence>
<reference evidence="3" key="1">
    <citation type="submission" date="2019-08" db="EMBL/GenBank/DDBJ databases">
        <title>Reference gene set and small RNA set construction with multiple tissues from Davidia involucrata Baill.</title>
        <authorList>
            <person name="Yang H."/>
            <person name="Zhou C."/>
            <person name="Li G."/>
            <person name="Wang J."/>
            <person name="Gao P."/>
            <person name="Wang M."/>
            <person name="Wang R."/>
            <person name="Zhao Y."/>
        </authorList>
    </citation>
    <scope>NUCLEOTIDE SEQUENCE</scope>
    <source>
        <tissue evidence="3">Mixed with DoveR01_LX</tissue>
    </source>
</reference>
<dbReference type="Pfam" id="PF03168">
    <property type="entry name" value="LEA_2"/>
    <property type="match status" value="1"/>
</dbReference>
<protein>
    <recommendedName>
        <fullName evidence="2">Late embryogenesis abundant protein LEA-2 subgroup domain-containing protein</fullName>
    </recommendedName>
</protein>
<dbReference type="EMBL" id="GHES01040586">
    <property type="protein sequence ID" value="MPA71145.1"/>
    <property type="molecule type" value="Transcribed_RNA"/>
</dbReference>
<dbReference type="InterPro" id="IPR055301">
    <property type="entry name" value="Lea14-like_2"/>
</dbReference>
<keyword evidence="1" id="KW-0812">Transmembrane</keyword>
<sequence>MAEKQHQQAYPLAPANGYFRSDQEANSEHSRELRRKKRMKCLLYVVAFAVFQTGIILLFALTVMKIKTPKFRVRTATFEGLESTTNSSFNIRMNVELGVKNTNFGRYKFDTSTITFFYKNTQVGIATVPNARARLRSTKKFTVLVSLASTTLPSNSELGNDISSGVLPLTSRSTLQGKVQLFKVMKKKKSTQMNCSMGINLSSGVLQNVVCR</sequence>
<keyword evidence="1" id="KW-1133">Transmembrane helix</keyword>